<dbReference type="EMBL" id="QQST01000001">
    <property type="protein sequence ID" value="RDI70861.1"/>
    <property type="molecule type" value="Genomic_DNA"/>
</dbReference>
<evidence type="ECO:0000313" key="3">
    <source>
        <dbReference type="Proteomes" id="UP000199289"/>
    </source>
</evidence>
<evidence type="ECO:0000313" key="4">
    <source>
        <dbReference type="Proteomes" id="UP000255421"/>
    </source>
</evidence>
<sequence>MVDTEIYTIEGPNGDVESIELPEGLVDVFAEQGEEPTSVVGDLVVQAFAQQAHVVVHHSEGETAADLSELNEEMENIFEERFGVPLSEAMGHSH</sequence>
<accession>A0A1H1BQG9</accession>
<dbReference type="RefSeq" id="WP_092536304.1">
    <property type="nucleotide sequence ID" value="NZ_FNKQ01000002.1"/>
</dbReference>
<dbReference type="Proteomes" id="UP000255421">
    <property type="component" value="Unassembled WGS sequence"/>
</dbReference>
<evidence type="ECO:0000313" key="2">
    <source>
        <dbReference type="EMBL" id="SDQ53636.1"/>
    </source>
</evidence>
<dbReference type="InterPro" id="IPR055967">
    <property type="entry name" value="DUF7545"/>
</dbReference>
<protein>
    <submittedName>
        <fullName evidence="2">Uncharacterized protein</fullName>
    </submittedName>
</protein>
<gene>
    <name evidence="1" type="ORF">DWB78_03475</name>
    <name evidence="2" type="ORF">SAMN05216278_1881</name>
</gene>
<organism evidence="2 3">
    <name type="scientific">Halopelagius longus</name>
    <dbReference type="NCBI Taxonomy" id="1236180"/>
    <lineage>
        <taxon>Archaea</taxon>
        <taxon>Methanobacteriati</taxon>
        <taxon>Methanobacteriota</taxon>
        <taxon>Stenosarchaea group</taxon>
        <taxon>Halobacteria</taxon>
        <taxon>Halobacteriales</taxon>
        <taxon>Haloferacaceae</taxon>
    </lineage>
</organism>
<reference evidence="3" key="1">
    <citation type="submission" date="2016-10" db="EMBL/GenBank/DDBJ databases">
        <authorList>
            <person name="Varghese N."/>
            <person name="Submissions S."/>
        </authorList>
    </citation>
    <scope>NUCLEOTIDE SEQUENCE [LARGE SCALE GENOMIC DNA]</scope>
    <source>
        <strain evidence="3">CGMCC 1.12397</strain>
    </source>
</reference>
<dbReference type="OrthoDB" id="311268at2157"/>
<reference evidence="1 4" key="3">
    <citation type="submission" date="2018-07" db="EMBL/GenBank/DDBJ databases">
        <title>Genome sequence of extremly halophilic archaeon Halopelagius longus strain BC12-B1.</title>
        <authorList>
            <person name="Zhang X."/>
        </authorList>
    </citation>
    <scope>NUCLEOTIDE SEQUENCE [LARGE SCALE GENOMIC DNA]</scope>
    <source>
        <strain evidence="1 4">BC12-B1</strain>
    </source>
</reference>
<evidence type="ECO:0000313" key="1">
    <source>
        <dbReference type="EMBL" id="RDI70861.1"/>
    </source>
</evidence>
<keyword evidence="4" id="KW-1185">Reference proteome</keyword>
<dbReference type="Pfam" id="PF24411">
    <property type="entry name" value="DUF7545"/>
    <property type="match status" value="1"/>
</dbReference>
<dbReference type="AlphaFoldDB" id="A0A1H1BQG9"/>
<reference evidence="2" key="2">
    <citation type="submission" date="2016-10" db="EMBL/GenBank/DDBJ databases">
        <authorList>
            <person name="de Groot N.N."/>
        </authorList>
    </citation>
    <scope>NUCLEOTIDE SEQUENCE [LARGE SCALE GENOMIC DNA]</scope>
    <source>
        <strain evidence="2">CGMCC 1.12397</strain>
    </source>
</reference>
<proteinExistence type="predicted"/>
<dbReference type="EMBL" id="FNKQ01000002">
    <property type="protein sequence ID" value="SDQ53636.1"/>
    <property type="molecule type" value="Genomic_DNA"/>
</dbReference>
<name>A0A1H1BQG9_9EURY</name>
<dbReference type="Proteomes" id="UP000199289">
    <property type="component" value="Unassembled WGS sequence"/>
</dbReference>